<protein>
    <recommendedName>
        <fullName evidence="4">Succinate dehydrogenase assembly factor 2, mitochondrial</fullName>
    </recommendedName>
</protein>
<dbReference type="Pfam" id="PF03937">
    <property type="entry name" value="Sdh5"/>
    <property type="match status" value="1"/>
</dbReference>
<reference evidence="2 3" key="1">
    <citation type="journal article" date="2023" name="Nat. Commun.">
        <title>Origin of minicircular mitochondrial genomes in red algae.</title>
        <authorList>
            <person name="Lee Y."/>
            <person name="Cho C.H."/>
            <person name="Lee Y.M."/>
            <person name="Park S.I."/>
            <person name="Yang J.H."/>
            <person name="West J.A."/>
            <person name="Bhattacharya D."/>
            <person name="Yoon H.S."/>
        </authorList>
    </citation>
    <scope>NUCLEOTIDE SEQUENCE [LARGE SCALE GENOMIC DNA]</scope>
    <source>
        <strain evidence="2 3">CCMP1338</strain>
        <tissue evidence="2">Whole cell</tissue>
    </source>
</reference>
<dbReference type="GO" id="GO:0034553">
    <property type="term" value="P:mitochondrial respiratory chain complex II assembly"/>
    <property type="evidence" value="ECO:0007669"/>
    <property type="project" value="TreeGrafter"/>
</dbReference>
<evidence type="ECO:0000313" key="3">
    <source>
        <dbReference type="Proteomes" id="UP001157974"/>
    </source>
</evidence>
<dbReference type="AlphaFoldDB" id="A0AAV8UM64"/>
<keyword evidence="3" id="KW-1185">Reference proteome</keyword>
<dbReference type="InterPro" id="IPR005631">
    <property type="entry name" value="SDH"/>
</dbReference>
<dbReference type="PANTHER" id="PTHR12469:SF2">
    <property type="entry name" value="SUCCINATE DEHYDROGENASE ASSEMBLY FACTOR 2, MITOCHONDRIAL"/>
    <property type="match status" value="1"/>
</dbReference>
<dbReference type="EMBL" id="JAMWBK010000007">
    <property type="protein sequence ID" value="KAJ8903655.1"/>
    <property type="molecule type" value="Genomic_DNA"/>
</dbReference>
<dbReference type="GO" id="GO:0006099">
    <property type="term" value="P:tricarboxylic acid cycle"/>
    <property type="evidence" value="ECO:0007669"/>
    <property type="project" value="TreeGrafter"/>
</dbReference>
<dbReference type="InterPro" id="IPR036714">
    <property type="entry name" value="SDH_sf"/>
</dbReference>
<sequence length="152" mass="17305">MNRLIAAFRVGLNRSLKRSVSQNGFVWRRLSSEARKVNWLSEHLASPQNGAPVDGEMSMEKRLRMAVFRSSQRGWLELDVLLGKFACHNLSVVAEDEETFAQYEKLLDADGPDVYAWATKRADPPQELVPIVTMIRDFVFHGKTVQRPETTS</sequence>
<comment type="caution">
    <text evidence="2">The sequence shown here is derived from an EMBL/GenBank/DDBJ whole genome shotgun (WGS) entry which is preliminary data.</text>
</comment>
<accession>A0AAV8UM64</accession>
<gene>
    <name evidence="2" type="ORF">NDN08_004757</name>
</gene>
<evidence type="ECO:0008006" key="4">
    <source>
        <dbReference type="Google" id="ProtNLM"/>
    </source>
</evidence>
<dbReference type="GO" id="GO:0006121">
    <property type="term" value="P:mitochondrial electron transport, succinate to ubiquinone"/>
    <property type="evidence" value="ECO:0007669"/>
    <property type="project" value="TreeGrafter"/>
</dbReference>
<keyword evidence="1" id="KW-0143">Chaperone</keyword>
<dbReference type="SUPFAM" id="SSF109910">
    <property type="entry name" value="YgfY-like"/>
    <property type="match status" value="1"/>
</dbReference>
<evidence type="ECO:0000256" key="1">
    <source>
        <dbReference type="ARBA" id="ARBA00023186"/>
    </source>
</evidence>
<name>A0AAV8UM64_9RHOD</name>
<organism evidence="2 3">
    <name type="scientific">Rhodosorus marinus</name>
    <dbReference type="NCBI Taxonomy" id="101924"/>
    <lineage>
        <taxon>Eukaryota</taxon>
        <taxon>Rhodophyta</taxon>
        <taxon>Stylonematophyceae</taxon>
        <taxon>Stylonematales</taxon>
        <taxon>Stylonemataceae</taxon>
        <taxon>Rhodosorus</taxon>
    </lineage>
</organism>
<evidence type="ECO:0000313" key="2">
    <source>
        <dbReference type="EMBL" id="KAJ8903655.1"/>
    </source>
</evidence>
<proteinExistence type="predicted"/>
<dbReference type="Proteomes" id="UP001157974">
    <property type="component" value="Unassembled WGS sequence"/>
</dbReference>
<dbReference type="Gene3D" id="1.10.150.250">
    <property type="entry name" value="Flavinator of succinate dehydrogenase"/>
    <property type="match status" value="1"/>
</dbReference>
<dbReference type="GO" id="GO:0005739">
    <property type="term" value="C:mitochondrion"/>
    <property type="evidence" value="ECO:0007669"/>
    <property type="project" value="TreeGrafter"/>
</dbReference>
<dbReference type="PANTHER" id="PTHR12469">
    <property type="entry name" value="PROTEIN EMI5 HOMOLOG, MITOCHONDRIAL"/>
    <property type="match status" value="1"/>
</dbReference>